<dbReference type="GO" id="GO:0016787">
    <property type="term" value="F:hydrolase activity"/>
    <property type="evidence" value="ECO:0007669"/>
    <property type="project" value="UniProtKB-KW"/>
</dbReference>
<dbReference type="InterPro" id="IPR017208">
    <property type="entry name" value="UCP037442_abhydr"/>
</dbReference>
<feature type="domain" description="Serine aminopeptidase S33" evidence="1">
    <location>
        <begin position="46"/>
        <end position="153"/>
    </location>
</feature>
<dbReference type="EMBL" id="BONW01000024">
    <property type="protein sequence ID" value="GIG90143.1"/>
    <property type="molecule type" value="Genomic_DNA"/>
</dbReference>
<dbReference type="SUPFAM" id="SSF53474">
    <property type="entry name" value="alpha/beta-Hydrolases"/>
    <property type="match status" value="1"/>
</dbReference>
<evidence type="ECO:0000313" key="3">
    <source>
        <dbReference type="Proteomes" id="UP000646749"/>
    </source>
</evidence>
<dbReference type="InterPro" id="IPR022742">
    <property type="entry name" value="Hydrolase_4"/>
</dbReference>
<name>A0ABQ4E619_9ACTN</name>
<comment type="caution">
    <text evidence="2">The sequence shown here is derived from an EMBL/GenBank/DDBJ whole genome shotgun (WGS) entry which is preliminary data.</text>
</comment>
<dbReference type="Pfam" id="PF12146">
    <property type="entry name" value="Hydrolase_4"/>
    <property type="match status" value="1"/>
</dbReference>
<dbReference type="Gene3D" id="3.40.50.1820">
    <property type="entry name" value="alpha/beta hydrolase"/>
    <property type="match status" value="1"/>
</dbReference>
<gene>
    <name evidence="2" type="ORF">Pen02_50790</name>
</gene>
<dbReference type="PANTHER" id="PTHR43194:SF2">
    <property type="entry name" value="PEROXISOMAL MEMBRANE PROTEIN LPX1"/>
    <property type="match status" value="1"/>
</dbReference>
<accession>A0ABQ4E619</accession>
<dbReference type="PIRSF" id="PIRSF037442">
    <property type="entry name" value="UCP037442_abhydr"/>
    <property type="match status" value="1"/>
</dbReference>
<dbReference type="PANTHER" id="PTHR43194">
    <property type="entry name" value="HYDROLASE ALPHA/BETA FOLD FAMILY"/>
    <property type="match status" value="1"/>
</dbReference>
<evidence type="ECO:0000259" key="1">
    <source>
        <dbReference type="Pfam" id="PF12146"/>
    </source>
</evidence>
<protein>
    <submittedName>
        <fullName evidence="2">Alpha/beta hydrolase</fullName>
    </submittedName>
</protein>
<keyword evidence="2" id="KW-0378">Hydrolase</keyword>
<proteinExistence type="predicted"/>
<dbReference type="InterPro" id="IPR029058">
    <property type="entry name" value="AB_hydrolase_fold"/>
</dbReference>
<dbReference type="RefSeq" id="WP_203868571.1">
    <property type="nucleotide sequence ID" value="NZ_BONW01000024.1"/>
</dbReference>
<dbReference type="Proteomes" id="UP000646749">
    <property type="component" value="Unassembled WGS sequence"/>
</dbReference>
<reference evidence="2 3" key="1">
    <citation type="submission" date="2021-01" db="EMBL/GenBank/DDBJ databases">
        <title>Whole genome shotgun sequence of Plantactinospora endophytica NBRC 110450.</title>
        <authorList>
            <person name="Komaki H."/>
            <person name="Tamura T."/>
        </authorList>
    </citation>
    <scope>NUCLEOTIDE SEQUENCE [LARGE SCALE GENOMIC DNA]</scope>
    <source>
        <strain evidence="2 3">NBRC 110450</strain>
    </source>
</reference>
<evidence type="ECO:0000313" key="2">
    <source>
        <dbReference type="EMBL" id="GIG90143.1"/>
    </source>
</evidence>
<sequence length="298" mass="32010">MTTTPGHAATPESTTPEFTQSFVERDGDRIALRSYPDPVGVPEAPVVLVWPAMGVRASYYAPFAAALRAAGFAVVVADLRGTGASTPAPSRASRYGYAELAGDVGAVLDSLKPRLDGRTRILLGHSLGGQAALLHLALDGAQQVDGLALVAVGLPYWRAYPGRLRYPVLASTQFIAGCTAALGSWPGWSFGGRQARGVIRDWAYTARTGRFPRLDGVDVEAAVRDLRTPVLAVSVDHDQYTPHGTVDHLCEKLVAARVRRSRYTEAESGRRLDHFTWVRASAPIVARVVEFAAELPPR</sequence>
<keyword evidence="3" id="KW-1185">Reference proteome</keyword>
<organism evidence="2 3">
    <name type="scientific">Plantactinospora endophytica</name>
    <dbReference type="NCBI Taxonomy" id="673535"/>
    <lineage>
        <taxon>Bacteria</taxon>
        <taxon>Bacillati</taxon>
        <taxon>Actinomycetota</taxon>
        <taxon>Actinomycetes</taxon>
        <taxon>Micromonosporales</taxon>
        <taxon>Micromonosporaceae</taxon>
        <taxon>Plantactinospora</taxon>
    </lineage>
</organism>
<dbReference type="InterPro" id="IPR050228">
    <property type="entry name" value="Carboxylesterase_BioH"/>
</dbReference>